<dbReference type="GO" id="GO:0015562">
    <property type="term" value="F:efflux transmembrane transporter activity"/>
    <property type="evidence" value="ECO:0007669"/>
    <property type="project" value="TreeGrafter"/>
</dbReference>
<dbReference type="InterPro" id="IPR058637">
    <property type="entry name" value="YknX-like_C"/>
</dbReference>
<evidence type="ECO:0000256" key="2">
    <source>
        <dbReference type="SAM" id="Coils"/>
    </source>
</evidence>
<dbReference type="SUPFAM" id="SSF111369">
    <property type="entry name" value="HlyD-like secretion proteins"/>
    <property type="match status" value="1"/>
</dbReference>
<feature type="domain" description="AprE-like beta-barrel" evidence="5">
    <location>
        <begin position="223"/>
        <end position="300"/>
    </location>
</feature>
<dbReference type="Gene3D" id="2.40.420.20">
    <property type="match status" value="1"/>
</dbReference>
<gene>
    <name evidence="6" type="ORF">SAMN06297280_1964</name>
</gene>
<evidence type="ECO:0000259" key="3">
    <source>
        <dbReference type="Pfam" id="PF25917"/>
    </source>
</evidence>
<sequence length="386" mass="41842">MKKLLILLVIVAVLVGLLSLSQYRKQQQTTSVTTALVSEGALADSILASGNLEYNTQIQIRSEVTGRVLEVLVEEGDTVEKGQMLMRLDDTAFAADVNRNRAMVQSQQIDIARAKAQLADLQRQFNRQQQLLKSGLIQQETIDSLQSQLDIAGINVRSAEAALQQGQAMLAMAEDNLSKTLYRAPIAGLLSTVDIKPGETVIAGSTNIIGSPLMTLADPSAILAELRVDEADIANVHLGQQAEIYAAAYPHQAIQGEVIQIATSARYLNQSQSLSFRVKVLLQPQDIALYPGMSCRAEIILSQKQQSLQVPIAAIQQDSQQQEAAYFVWKVVDNVAVKQTVTLGMATDIAQEILTGLQAGDEVIVGPARTMLGLAEGRRLATEQQE</sequence>
<dbReference type="PANTHER" id="PTHR30469">
    <property type="entry name" value="MULTIDRUG RESISTANCE PROTEIN MDTA"/>
    <property type="match status" value="1"/>
</dbReference>
<reference evidence="7" key="1">
    <citation type="submission" date="2017-09" db="EMBL/GenBank/DDBJ databases">
        <authorList>
            <person name="Varghese N."/>
            <person name="Submissions S."/>
        </authorList>
    </citation>
    <scope>NUCLEOTIDE SEQUENCE [LARGE SCALE GENOMIC DNA]</scope>
    <source>
        <strain evidence="7">CGMCC 1.12461</strain>
    </source>
</reference>
<dbReference type="Pfam" id="PF25989">
    <property type="entry name" value="YknX_C"/>
    <property type="match status" value="1"/>
</dbReference>
<evidence type="ECO:0000256" key="1">
    <source>
        <dbReference type="ARBA" id="ARBA00009477"/>
    </source>
</evidence>
<proteinExistence type="inferred from homology"/>
<dbReference type="InterPro" id="IPR058982">
    <property type="entry name" value="Beta-barrel_AprE"/>
</dbReference>
<dbReference type="GO" id="GO:1990281">
    <property type="term" value="C:efflux pump complex"/>
    <property type="evidence" value="ECO:0007669"/>
    <property type="project" value="TreeGrafter"/>
</dbReference>
<dbReference type="Gene3D" id="1.10.287.470">
    <property type="entry name" value="Helix hairpin bin"/>
    <property type="match status" value="1"/>
</dbReference>
<accession>A0A285IUP0</accession>
<dbReference type="Gene3D" id="2.40.30.170">
    <property type="match status" value="1"/>
</dbReference>
<dbReference type="InterPro" id="IPR058625">
    <property type="entry name" value="MdtA-like_BSH"/>
</dbReference>
<dbReference type="AlphaFoldDB" id="A0A285IUP0"/>
<dbReference type="Proteomes" id="UP000219353">
    <property type="component" value="Unassembled WGS sequence"/>
</dbReference>
<dbReference type="RefSeq" id="WP_097111198.1">
    <property type="nucleotide sequence ID" value="NZ_OBEB01000003.1"/>
</dbReference>
<dbReference type="NCBIfam" id="TIGR01730">
    <property type="entry name" value="RND_mfp"/>
    <property type="match status" value="1"/>
</dbReference>
<evidence type="ECO:0000259" key="4">
    <source>
        <dbReference type="Pfam" id="PF25989"/>
    </source>
</evidence>
<dbReference type="Pfam" id="PF25917">
    <property type="entry name" value="BSH_RND"/>
    <property type="match status" value="1"/>
</dbReference>
<dbReference type="Pfam" id="PF26002">
    <property type="entry name" value="Beta-barrel_AprE"/>
    <property type="match status" value="1"/>
</dbReference>
<dbReference type="PANTHER" id="PTHR30469:SF33">
    <property type="entry name" value="SLR1207 PROTEIN"/>
    <property type="match status" value="1"/>
</dbReference>
<dbReference type="Gene3D" id="2.40.50.100">
    <property type="match status" value="1"/>
</dbReference>
<keyword evidence="7" id="KW-1185">Reference proteome</keyword>
<feature type="domain" description="Multidrug resistance protein MdtA-like barrel-sandwich hybrid" evidence="3">
    <location>
        <begin position="57"/>
        <end position="207"/>
    </location>
</feature>
<keyword evidence="2" id="KW-0175">Coiled coil</keyword>
<evidence type="ECO:0000313" key="7">
    <source>
        <dbReference type="Proteomes" id="UP000219353"/>
    </source>
</evidence>
<evidence type="ECO:0000313" key="6">
    <source>
        <dbReference type="EMBL" id="SNY51745.1"/>
    </source>
</evidence>
<evidence type="ECO:0000259" key="5">
    <source>
        <dbReference type="Pfam" id="PF26002"/>
    </source>
</evidence>
<protein>
    <submittedName>
        <fullName evidence="6">HlyD family secretion protein</fullName>
    </submittedName>
</protein>
<feature type="coiled-coil region" evidence="2">
    <location>
        <begin position="104"/>
        <end position="131"/>
    </location>
</feature>
<dbReference type="InterPro" id="IPR006143">
    <property type="entry name" value="RND_pump_MFP"/>
</dbReference>
<dbReference type="OrthoDB" id="2110899at2"/>
<organism evidence="6 7">
    <name type="scientific">Arsukibacterium tuosuense</name>
    <dbReference type="NCBI Taxonomy" id="1323745"/>
    <lineage>
        <taxon>Bacteria</taxon>
        <taxon>Pseudomonadati</taxon>
        <taxon>Pseudomonadota</taxon>
        <taxon>Gammaproteobacteria</taxon>
        <taxon>Chromatiales</taxon>
        <taxon>Chromatiaceae</taxon>
        <taxon>Arsukibacterium</taxon>
    </lineage>
</organism>
<feature type="domain" description="YknX-like C-terminal permuted SH3-like" evidence="4">
    <location>
        <begin position="308"/>
        <end position="371"/>
    </location>
</feature>
<name>A0A285IUP0_9GAMM</name>
<comment type="similarity">
    <text evidence="1">Belongs to the membrane fusion protein (MFP) (TC 8.A.1) family.</text>
</comment>
<dbReference type="EMBL" id="OBEB01000003">
    <property type="protein sequence ID" value="SNY51745.1"/>
    <property type="molecule type" value="Genomic_DNA"/>
</dbReference>